<dbReference type="PROSITE" id="PS51257">
    <property type="entry name" value="PROKAR_LIPOPROTEIN"/>
    <property type="match status" value="1"/>
</dbReference>
<dbReference type="Pfam" id="PF17166">
    <property type="entry name" value="DUF5126"/>
    <property type="match status" value="1"/>
</dbReference>
<dbReference type="STRING" id="1774273.LPB03_04970"/>
<feature type="domain" description="DUF5126" evidence="4">
    <location>
        <begin position="121"/>
        <end position="221"/>
    </location>
</feature>
<evidence type="ECO:0000313" key="6">
    <source>
        <dbReference type="Proteomes" id="UP000092584"/>
    </source>
</evidence>
<proteinExistence type="predicted"/>
<dbReference type="RefSeq" id="WP_065318984.1">
    <property type="nucleotide sequence ID" value="NZ_CP017477.1"/>
</dbReference>
<evidence type="ECO:0008006" key="7">
    <source>
        <dbReference type="Google" id="ProtNLM"/>
    </source>
</evidence>
<dbReference type="Gene3D" id="2.60.120.260">
    <property type="entry name" value="Galactose-binding domain-like"/>
    <property type="match status" value="1"/>
</dbReference>
<dbReference type="OrthoDB" id="1312186at2"/>
<dbReference type="Proteomes" id="UP000092584">
    <property type="component" value="Unassembled WGS sequence"/>
</dbReference>
<dbReference type="SUPFAM" id="SSF49785">
    <property type="entry name" value="Galactose-binding domain-like"/>
    <property type="match status" value="1"/>
</dbReference>
<feature type="signal peptide" evidence="1">
    <location>
        <begin position="1"/>
        <end position="22"/>
    </location>
</feature>
<feature type="chain" id="PRO_5008615712" description="F5/8 type C domain-containing protein" evidence="1">
    <location>
        <begin position="23"/>
        <end position="398"/>
    </location>
</feature>
<evidence type="ECO:0000259" key="2">
    <source>
        <dbReference type="Pfam" id="PF16323"/>
    </source>
</evidence>
<dbReference type="KEGG" id="pob:LPB03_04970"/>
<evidence type="ECO:0000259" key="3">
    <source>
        <dbReference type="Pfam" id="PF16391"/>
    </source>
</evidence>
<dbReference type="EMBL" id="LSFM01000022">
    <property type="protein sequence ID" value="OBY64234.1"/>
    <property type="molecule type" value="Genomic_DNA"/>
</dbReference>
<evidence type="ECO:0000313" key="5">
    <source>
        <dbReference type="EMBL" id="OBY64234.1"/>
    </source>
</evidence>
<dbReference type="InterPro" id="IPR033431">
    <property type="entry name" value="DUF5126"/>
</dbReference>
<dbReference type="Pfam" id="PF16323">
    <property type="entry name" value="DUF4959"/>
    <property type="match status" value="1"/>
</dbReference>
<feature type="domain" description="DUF4959" evidence="2">
    <location>
        <begin position="25"/>
        <end position="119"/>
    </location>
</feature>
<evidence type="ECO:0000256" key="1">
    <source>
        <dbReference type="SAM" id="SignalP"/>
    </source>
</evidence>
<gene>
    <name evidence="5" type="ORF">LPB3_07525</name>
</gene>
<dbReference type="AlphaFoldDB" id="A0A1B8TXD9"/>
<keyword evidence="6" id="KW-1185">Reference proteome</keyword>
<dbReference type="InterPro" id="IPR032527">
    <property type="entry name" value="DUF4959"/>
</dbReference>
<protein>
    <recommendedName>
        <fullName evidence="7">F5/8 type C domain-containing protein</fullName>
    </recommendedName>
</protein>
<accession>A0A1B8TXD9</accession>
<feature type="domain" description="DUF5000" evidence="3">
    <location>
        <begin position="260"/>
        <end position="394"/>
    </location>
</feature>
<evidence type="ECO:0000259" key="4">
    <source>
        <dbReference type="Pfam" id="PF17166"/>
    </source>
</evidence>
<sequence length="398" mass="44458">MKKQMHKIALLLVFILTIFACSNNEDGDSIPPGIVSNITIVPTNGGGIINYSLPADDDILYVKAIYTNSQGEEVFKVASKYNTSLEVNGLNQSTPVNVKLYVIDLNENVSNFVEVNFTPLESFIFLVQESIDITPDLGGVKITWENIASKTVFVYVHILDDGEETIRILSSNNSQESIFLRGLAANELTISTKVEDFEGNITALEEKGKYTPLFEEKIDKSSWTLIANQSINGNAYEGLTVNFWDDVVDTVETDADNSYFIINRDDNGGSLNFPLDIVIDLNKNIKIQRFKVWQRAFWYNGGGVTYHYQEENLKSFDLYASNDAQTWDLLGQFDIGDPRDAAGNIPSPAFQEAIEGHEFSLPNTSDQFRYLKFSITSNYGSTQITVGSEITLYGLDNL</sequence>
<dbReference type="Pfam" id="PF16391">
    <property type="entry name" value="DUF5000"/>
    <property type="match status" value="1"/>
</dbReference>
<dbReference type="InterPro" id="IPR032164">
    <property type="entry name" value="DUF5000"/>
</dbReference>
<name>A0A1B8TXD9_9FLAO</name>
<organism evidence="5 6">
    <name type="scientific">Polaribacter vadi</name>
    <dbReference type="NCBI Taxonomy" id="1774273"/>
    <lineage>
        <taxon>Bacteria</taxon>
        <taxon>Pseudomonadati</taxon>
        <taxon>Bacteroidota</taxon>
        <taxon>Flavobacteriia</taxon>
        <taxon>Flavobacteriales</taxon>
        <taxon>Flavobacteriaceae</taxon>
    </lineage>
</organism>
<reference evidence="6" key="1">
    <citation type="submission" date="2016-02" db="EMBL/GenBank/DDBJ databases">
        <authorList>
            <person name="Shin S.-K."/>
            <person name="Yi H."/>
            <person name="Kim E."/>
        </authorList>
    </citation>
    <scope>NUCLEOTIDE SEQUENCE [LARGE SCALE GENOMIC DNA]</scope>
    <source>
        <strain evidence="6">LPB0003</strain>
    </source>
</reference>
<dbReference type="InterPro" id="IPR008979">
    <property type="entry name" value="Galactose-bd-like_sf"/>
</dbReference>
<keyword evidence="1" id="KW-0732">Signal</keyword>
<comment type="caution">
    <text evidence="5">The sequence shown here is derived from an EMBL/GenBank/DDBJ whole genome shotgun (WGS) entry which is preliminary data.</text>
</comment>